<sequence>MANYYNKFISNLDSISNPLNSLLKKGTEYDWTMRCQESFDKIIKEIIGGRELLHFDPNKPVILATDASPTGLGAILSHRMPDAHDGSDRPIAFASCSLTSSEKKYSQIDKEATSIFWGLKKFFNFCYGRKFILITDHKPLTIIFHPHKTLPAMTNETFTTPVFYLVLTTRLNTEHRVATVTQTTYLDF</sequence>
<protein>
    <recommendedName>
        <fullName evidence="7">Reverse transcriptase RNase H-like domain-containing protein</fullName>
    </recommendedName>
</protein>
<keyword evidence="5" id="KW-0378">Hydrolase</keyword>
<keyword evidence="3" id="KW-0540">Nuclease</keyword>
<reference evidence="8" key="1">
    <citation type="journal article" date="2016" name="Insect Biochem. Mol. Biol.">
        <title>Multifaceted biological insights from a draft genome sequence of the tobacco hornworm moth, Manduca sexta.</title>
        <authorList>
            <person name="Kanost M.R."/>
            <person name="Arrese E.L."/>
            <person name="Cao X."/>
            <person name="Chen Y.R."/>
            <person name="Chellapilla S."/>
            <person name="Goldsmith M.R."/>
            <person name="Grosse-Wilde E."/>
            <person name="Heckel D.G."/>
            <person name="Herndon N."/>
            <person name="Jiang H."/>
            <person name="Papanicolaou A."/>
            <person name="Qu J."/>
            <person name="Soulages J.L."/>
            <person name="Vogel H."/>
            <person name="Walters J."/>
            <person name="Waterhouse R.M."/>
            <person name="Ahn S.J."/>
            <person name="Almeida F.C."/>
            <person name="An C."/>
            <person name="Aqrawi P."/>
            <person name="Bretschneider A."/>
            <person name="Bryant W.B."/>
            <person name="Bucks S."/>
            <person name="Chao H."/>
            <person name="Chevignon G."/>
            <person name="Christen J.M."/>
            <person name="Clarke D.F."/>
            <person name="Dittmer N.T."/>
            <person name="Ferguson L.C.F."/>
            <person name="Garavelou S."/>
            <person name="Gordon K.H.J."/>
            <person name="Gunaratna R.T."/>
            <person name="Han Y."/>
            <person name="Hauser F."/>
            <person name="He Y."/>
            <person name="Heidel-Fischer H."/>
            <person name="Hirsh A."/>
            <person name="Hu Y."/>
            <person name="Jiang H."/>
            <person name="Kalra D."/>
            <person name="Klinner C."/>
            <person name="Konig C."/>
            <person name="Kovar C."/>
            <person name="Kroll A.R."/>
            <person name="Kuwar S.S."/>
            <person name="Lee S.L."/>
            <person name="Lehman R."/>
            <person name="Li K."/>
            <person name="Li Z."/>
            <person name="Liang H."/>
            <person name="Lovelace S."/>
            <person name="Lu Z."/>
            <person name="Mansfield J.H."/>
            <person name="McCulloch K.J."/>
            <person name="Mathew T."/>
            <person name="Morton B."/>
            <person name="Muzny D.M."/>
            <person name="Neunemann D."/>
            <person name="Ongeri F."/>
            <person name="Pauchet Y."/>
            <person name="Pu L.L."/>
            <person name="Pyrousis I."/>
            <person name="Rao X.J."/>
            <person name="Redding A."/>
            <person name="Roesel C."/>
            <person name="Sanchez-Gracia A."/>
            <person name="Schaack S."/>
            <person name="Shukla A."/>
            <person name="Tetreau G."/>
            <person name="Wang Y."/>
            <person name="Xiong G.H."/>
            <person name="Traut W."/>
            <person name="Walsh T.K."/>
            <person name="Worley K.C."/>
            <person name="Wu D."/>
            <person name="Wu W."/>
            <person name="Wu Y.Q."/>
            <person name="Zhang X."/>
            <person name="Zou Z."/>
            <person name="Zucker H."/>
            <person name="Briscoe A.D."/>
            <person name="Burmester T."/>
            <person name="Clem R.J."/>
            <person name="Feyereisen R."/>
            <person name="Grimmelikhuijzen C.J.P."/>
            <person name="Hamodrakas S.J."/>
            <person name="Hansson B.S."/>
            <person name="Huguet E."/>
            <person name="Jermiin L.S."/>
            <person name="Lan Q."/>
            <person name="Lehman H.K."/>
            <person name="Lorenzen M."/>
            <person name="Merzendorfer H."/>
            <person name="Michalopoulos I."/>
            <person name="Morton D.B."/>
            <person name="Muthukrishnan S."/>
            <person name="Oakeshott J.G."/>
            <person name="Palmer W."/>
            <person name="Park Y."/>
            <person name="Passarelli A.L."/>
            <person name="Rozas J."/>
            <person name="Schwartz L.M."/>
            <person name="Smith W."/>
            <person name="Southgate A."/>
            <person name="Vilcinskas A."/>
            <person name="Vogt R."/>
            <person name="Wang P."/>
            <person name="Werren J."/>
            <person name="Yu X.Q."/>
            <person name="Zhou J.J."/>
            <person name="Brown S.J."/>
            <person name="Scherer S.E."/>
            <person name="Richards S."/>
            <person name="Blissard G.W."/>
        </authorList>
    </citation>
    <scope>NUCLEOTIDE SEQUENCE</scope>
</reference>
<evidence type="ECO:0000256" key="1">
    <source>
        <dbReference type="ARBA" id="ARBA00022679"/>
    </source>
</evidence>
<keyword evidence="6" id="KW-0695">RNA-directed DNA polymerase</keyword>
<dbReference type="GO" id="GO:0016787">
    <property type="term" value="F:hydrolase activity"/>
    <property type="evidence" value="ECO:0007669"/>
    <property type="project" value="UniProtKB-KW"/>
</dbReference>
<evidence type="ECO:0000256" key="2">
    <source>
        <dbReference type="ARBA" id="ARBA00022695"/>
    </source>
</evidence>
<keyword evidence="9" id="KW-1185">Reference proteome</keyword>
<dbReference type="GO" id="GO:0004519">
    <property type="term" value="F:endonuclease activity"/>
    <property type="evidence" value="ECO:0007669"/>
    <property type="project" value="UniProtKB-KW"/>
</dbReference>
<dbReference type="Pfam" id="PF17917">
    <property type="entry name" value="RT_RNaseH"/>
    <property type="match status" value="1"/>
</dbReference>
<dbReference type="InterPro" id="IPR050951">
    <property type="entry name" value="Retrovirus_Pol_polyprotein"/>
</dbReference>
<evidence type="ECO:0000256" key="5">
    <source>
        <dbReference type="ARBA" id="ARBA00022801"/>
    </source>
</evidence>
<keyword evidence="4" id="KW-0255">Endonuclease</keyword>
<dbReference type="CDD" id="cd09274">
    <property type="entry name" value="RNase_HI_RT_Ty3"/>
    <property type="match status" value="1"/>
</dbReference>
<organism evidence="8 9">
    <name type="scientific">Manduca sexta</name>
    <name type="common">Tobacco hawkmoth</name>
    <name type="synonym">Tobacco hornworm</name>
    <dbReference type="NCBI Taxonomy" id="7130"/>
    <lineage>
        <taxon>Eukaryota</taxon>
        <taxon>Metazoa</taxon>
        <taxon>Ecdysozoa</taxon>
        <taxon>Arthropoda</taxon>
        <taxon>Hexapoda</taxon>
        <taxon>Insecta</taxon>
        <taxon>Pterygota</taxon>
        <taxon>Neoptera</taxon>
        <taxon>Endopterygota</taxon>
        <taxon>Lepidoptera</taxon>
        <taxon>Glossata</taxon>
        <taxon>Ditrysia</taxon>
        <taxon>Bombycoidea</taxon>
        <taxon>Sphingidae</taxon>
        <taxon>Sphinginae</taxon>
        <taxon>Sphingini</taxon>
        <taxon>Manduca</taxon>
    </lineage>
</organism>
<dbReference type="Proteomes" id="UP000791440">
    <property type="component" value="Unassembled WGS sequence"/>
</dbReference>
<keyword evidence="2" id="KW-0548">Nucleotidyltransferase</keyword>
<dbReference type="InterPro" id="IPR041373">
    <property type="entry name" value="RT_RNaseH"/>
</dbReference>
<evidence type="ECO:0000256" key="3">
    <source>
        <dbReference type="ARBA" id="ARBA00022722"/>
    </source>
</evidence>
<evidence type="ECO:0000313" key="8">
    <source>
        <dbReference type="EMBL" id="KAG6457382.1"/>
    </source>
</evidence>
<feature type="domain" description="Reverse transcriptase RNase H-like" evidence="7">
    <location>
        <begin position="56"/>
        <end position="153"/>
    </location>
</feature>
<accession>A0A921ZIR8</accession>
<evidence type="ECO:0000256" key="6">
    <source>
        <dbReference type="ARBA" id="ARBA00022918"/>
    </source>
</evidence>
<keyword evidence="1" id="KW-0808">Transferase</keyword>
<evidence type="ECO:0000256" key="4">
    <source>
        <dbReference type="ARBA" id="ARBA00022759"/>
    </source>
</evidence>
<dbReference type="GO" id="GO:0003964">
    <property type="term" value="F:RNA-directed DNA polymerase activity"/>
    <property type="evidence" value="ECO:0007669"/>
    <property type="project" value="UniProtKB-KW"/>
</dbReference>
<dbReference type="PANTHER" id="PTHR37984:SF5">
    <property type="entry name" value="PROTEIN NYNRIN-LIKE"/>
    <property type="match status" value="1"/>
</dbReference>
<reference evidence="8" key="2">
    <citation type="submission" date="2020-12" db="EMBL/GenBank/DDBJ databases">
        <authorList>
            <person name="Kanost M."/>
        </authorList>
    </citation>
    <scope>NUCLEOTIDE SEQUENCE</scope>
</reference>
<evidence type="ECO:0000259" key="7">
    <source>
        <dbReference type="Pfam" id="PF17917"/>
    </source>
</evidence>
<comment type="caution">
    <text evidence="8">The sequence shown here is derived from an EMBL/GenBank/DDBJ whole genome shotgun (WGS) entry which is preliminary data.</text>
</comment>
<gene>
    <name evidence="8" type="ORF">O3G_MSEX010266</name>
</gene>
<name>A0A921ZIR8_MANSE</name>
<dbReference type="PANTHER" id="PTHR37984">
    <property type="entry name" value="PROTEIN CBG26694"/>
    <property type="match status" value="1"/>
</dbReference>
<evidence type="ECO:0000313" key="9">
    <source>
        <dbReference type="Proteomes" id="UP000791440"/>
    </source>
</evidence>
<proteinExistence type="predicted"/>
<dbReference type="AlphaFoldDB" id="A0A921ZIR8"/>
<dbReference type="EMBL" id="JH668545">
    <property type="protein sequence ID" value="KAG6457382.1"/>
    <property type="molecule type" value="Genomic_DNA"/>
</dbReference>